<dbReference type="EMBL" id="MF782455">
    <property type="protein sequence ID" value="ATZ80301.1"/>
    <property type="molecule type" value="Genomic_DNA"/>
</dbReference>
<name>A0A2H4UTN7_9VIRU</name>
<reference evidence="2" key="1">
    <citation type="journal article" date="2017" name="Elife">
        <title>The kinetoplastid-infecting Bodo saltans virus (BsV), a window into the most abundant giant viruses in the sea.</title>
        <authorList>
            <person name="Deeg C.M."/>
            <person name="Chow C.-E.T."/>
            <person name="Suttle C.A."/>
        </authorList>
    </citation>
    <scope>NUCLEOTIDE SEQUENCE</scope>
    <source>
        <strain evidence="2">NG1</strain>
    </source>
</reference>
<protein>
    <submittedName>
        <fullName evidence="2">Uncharacterized protein</fullName>
    </submittedName>
</protein>
<dbReference type="Proteomes" id="UP000240325">
    <property type="component" value="Segment"/>
</dbReference>
<feature type="region of interest" description="Disordered" evidence="1">
    <location>
        <begin position="73"/>
        <end position="92"/>
    </location>
</feature>
<evidence type="ECO:0000256" key="1">
    <source>
        <dbReference type="SAM" id="MobiDB-lite"/>
    </source>
</evidence>
<sequence>MTSDEIYLDMTDAQAEKIAYRVYEREKRPPSDSEKSTDDYSCFRYKLNDIERAAIQICKLNAIYESNRQYYQEKKDAEEQKKYETENQNRFY</sequence>
<keyword evidence="3" id="KW-1185">Reference proteome</keyword>
<gene>
    <name evidence="2" type="ORF">BMW23_0243</name>
</gene>
<evidence type="ECO:0000313" key="3">
    <source>
        <dbReference type="Proteomes" id="UP000240325"/>
    </source>
</evidence>
<accession>A0A2H4UTN7</accession>
<organism evidence="2">
    <name type="scientific">Bodo saltans virus</name>
    <dbReference type="NCBI Taxonomy" id="2024608"/>
    <lineage>
        <taxon>Viruses</taxon>
        <taxon>Varidnaviria</taxon>
        <taxon>Bamfordvirae</taxon>
        <taxon>Nucleocytoviricota</taxon>
        <taxon>Megaviricetes</taxon>
        <taxon>Imitervirales</taxon>
        <taxon>Mimiviridae</taxon>
        <taxon>Klosneuvirinae</taxon>
        <taxon>Theiavirus</taxon>
        <taxon>Theiavirus salishense</taxon>
    </lineage>
</organism>
<proteinExistence type="predicted"/>
<evidence type="ECO:0000313" key="2">
    <source>
        <dbReference type="EMBL" id="ATZ80301.1"/>
    </source>
</evidence>